<dbReference type="EMBL" id="LGTZ01000079">
    <property type="protein sequence ID" value="OJD27632.1"/>
    <property type="molecule type" value="Genomic_DNA"/>
</dbReference>
<proteinExistence type="predicted"/>
<feature type="region of interest" description="Disordered" evidence="1">
    <location>
        <begin position="72"/>
        <end position="163"/>
    </location>
</feature>
<evidence type="ECO:0000313" key="3">
    <source>
        <dbReference type="Proteomes" id="UP000242791"/>
    </source>
</evidence>
<accession>A0A1J9QGL8</accession>
<comment type="caution">
    <text evidence="2">The sequence shown here is derived from an EMBL/GenBank/DDBJ whole genome shotgun (WGS) entry which is preliminary data.</text>
</comment>
<keyword evidence="3" id="KW-1185">Reference proteome</keyword>
<dbReference type="AlphaFoldDB" id="A0A1J9QGL8"/>
<sequence length="163" mass="17339">MADANNGPGIVADSKKKEADAIFMMVCLKHLQTPATIDVSAVAKALNYKNPMSVSNRIREIRKQFNLQQHLTCSTNSANGGATTPRKGAKTSIGPIKAKKEPSEEGGEDVKRERAKPGRKSGAKRARKPKAEAALEQDIPLEPAASGDNDNNEANSTAMEGIA</sequence>
<feature type="compositionally biased region" description="Polar residues" evidence="1">
    <location>
        <begin position="72"/>
        <end position="82"/>
    </location>
</feature>
<dbReference type="OrthoDB" id="5421770at2759"/>
<organism evidence="2 3">
    <name type="scientific">Blastomyces percursus</name>
    <dbReference type="NCBI Taxonomy" id="1658174"/>
    <lineage>
        <taxon>Eukaryota</taxon>
        <taxon>Fungi</taxon>
        <taxon>Dikarya</taxon>
        <taxon>Ascomycota</taxon>
        <taxon>Pezizomycotina</taxon>
        <taxon>Eurotiomycetes</taxon>
        <taxon>Eurotiomycetidae</taxon>
        <taxon>Onygenales</taxon>
        <taxon>Ajellomycetaceae</taxon>
        <taxon>Blastomyces</taxon>
    </lineage>
</organism>
<evidence type="ECO:0000256" key="1">
    <source>
        <dbReference type="SAM" id="MobiDB-lite"/>
    </source>
</evidence>
<evidence type="ECO:0000313" key="2">
    <source>
        <dbReference type="EMBL" id="OJD27632.1"/>
    </source>
</evidence>
<feature type="compositionally biased region" description="Polar residues" evidence="1">
    <location>
        <begin position="148"/>
        <end position="163"/>
    </location>
</feature>
<feature type="compositionally biased region" description="Basic residues" evidence="1">
    <location>
        <begin position="117"/>
        <end position="128"/>
    </location>
</feature>
<gene>
    <name evidence="2" type="ORF">ACJ73_00965</name>
</gene>
<name>A0A1J9QGL8_9EURO</name>
<protein>
    <submittedName>
        <fullName evidence="2">Uncharacterized protein</fullName>
    </submittedName>
</protein>
<dbReference type="Proteomes" id="UP000242791">
    <property type="component" value="Unassembled WGS sequence"/>
</dbReference>
<feature type="compositionally biased region" description="Basic and acidic residues" evidence="1">
    <location>
        <begin position="98"/>
        <end position="116"/>
    </location>
</feature>
<reference evidence="2 3" key="1">
    <citation type="submission" date="2015-08" db="EMBL/GenBank/DDBJ databases">
        <title>Emmonsia species relationships and genome sequence.</title>
        <authorList>
            <person name="Cuomo C.A."/>
            <person name="Schwartz I.S."/>
            <person name="Kenyon C."/>
            <person name="De Hoog G.S."/>
            <person name="Govender N.P."/>
            <person name="Botha A."/>
            <person name="Moreno L."/>
            <person name="De Vries M."/>
            <person name="Munoz J.F."/>
            <person name="Stielow J.B."/>
        </authorList>
    </citation>
    <scope>NUCLEOTIDE SEQUENCE [LARGE SCALE GENOMIC DNA]</scope>
    <source>
        <strain evidence="2 3">EI222</strain>
    </source>
</reference>
<dbReference type="VEuPathDB" id="FungiDB:ACJ73_00965"/>